<organism evidence="2 3">
    <name type="scientific">Candidatus Anaerobiospirillum pullicola</name>
    <dbReference type="NCBI Taxonomy" id="2838451"/>
    <lineage>
        <taxon>Bacteria</taxon>
        <taxon>Pseudomonadati</taxon>
        <taxon>Pseudomonadota</taxon>
        <taxon>Gammaproteobacteria</taxon>
        <taxon>Aeromonadales</taxon>
        <taxon>Succinivibrionaceae</taxon>
        <taxon>Anaerobiospirillum</taxon>
    </lineage>
</organism>
<gene>
    <name evidence="2" type="ORF">H9847_06480</name>
</gene>
<dbReference type="EMBL" id="JAHLFE010000131">
    <property type="protein sequence ID" value="MBU3844497.1"/>
    <property type="molecule type" value="Genomic_DNA"/>
</dbReference>
<dbReference type="AlphaFoldDB" id="A0A948WZF4"/>
<proteinExistence type="predicted"/>
<reference evidence="2" key="1">
    <citation type="journal article" date="2021" name="PeerJ">
        <title>Extensive microbial diversity within the chicken gut microbiome revealed by metagenomics and culture.</title>
        <authorList>
            <person name="Gilroy R."/>
            <person name="Ravi A."/>
            <person name="Getino M."/>
            <person name="Pursley I."/>
            <person name="Horton D.L."/>
            <person name="Alikhan N.F."/>
            <person name="Baker D."/>
            <person name="Gharbi K."/>
            <person name="Hall N."/>
            <person name="Watson M."/>
            <person name="Adriaenssens E.M."/>
            <person name="Foster-Nyarko E."/>
            <person name="Jarju S."/>
            <person name="Secka A."/>
            <person name="Antonio M."/>
            <person name="Oren A."/>
            <person name="Chaudhuri R.R."/>
            <person name="La Ragione R."/>
            <person name="Hildebrand F."/>
            <person name="Pallen M.J."/>
        </authorList>
    </citation>
    <scope>NUCLEOTIDE SEQUENCE</scope>
    <source>
        <strain evidence="2">378</strain>
    </source>
</reference>
<feature type="region of interest" description="Disordered" evidence="1">
    <location>
        <begin position="430"/>
        <end position="454"/>
    </location>
</feature>
<protein>
    <recommendedName>
        <fullName evidence="4">Helix-turn-helix domain-containing protein</fullName>
    </recommendedName>
</protein>
<reference evidence="2" key="2">
    <citation type="submission" date="2021-04" db="EMBL/GenBank/DDBJ databases">
        <authorList>
            <person name="Gilroy R."/>
        </authorList>
    </citation>
    <scope>NUCLEOTIDE SEQUENCE</scope>
    <source>
        <strain evidence="2">378</strain>
    </source>
</reference>
<sequence>MEAAISSLSYDPDALTVSDSASSDDLAPLDDTQLSLVRFFNLSGTALDVLRCIKGLTRAGQQLCYLPNKTICDLFDVCRSTAQRAVRELEYLGLITVRIKHTKVGPNTRIVRFNTEQVVEFGNNTDFMDIDYEPIDFKSKAKPAKSSKVVAPEVGSFPEVAATAPVATTPVPVAAEAESVAEFVNTPSAAAVTAPVTPDTVPVPSIDVADSLETAPVATQDAVVAALSAATDSNPVQPSVAAVTTTVTPEPIPVPSSDAAASIETECAAFTPSNDATSVPGAAEAESVAEPITTPSTVTVHASVPVSTPVQPIAAVVAAPVTPDPAPVPASAVSVSPESASTASQEVLPSETMSPFARACLARMRKDKDFSPAGFVQHRIFLKQFSEGVSDEELAEYGLKRSDCVNLEATLGDVPNGIGLPAPEPVSALAAETTPPTADAANAADTDERPQPKDALMRAGNLPQASEELSLDESEDDLPENSQGTVVVNADAPYIEAPMDEILATVNATTNESGNDSTATAAPTVSSDSAVDDDLMAQMLDEDTELGFTEILLRLAANQHEPSPAAHQPLSALELAQLPATDPRMVQHNQWPLRVFTAPNAAKMPIHCDLYRFNFTERVNQLRLGPVVFWDESEPHLFFDFAPMAEFLSADHASAELNHYSWAHLQTGFEQFFRFSLLSELCYYSEDMFSCPEEAPCCNVSELKKFFATHQRGMLLQMLAVSCGVTYGPYYNADNELLPWCSDSLWRSISRNMHLFPNKSPLPFLTACVRRQLVKSFADKSAYQSMLQIFTQEFLDYAQKQQWVSYFNYYGCGPEFMRFVYPADFMRLMHVDYQRCVFRLTYPMLLWRKIACVRAASGLELCNDEENSNVAASLLVTLAYDEQMQEHWGQFVSAFGSHYPFLTKLGGCAHV</sequence>
<comment type="caution">
    <text evidence="2">The sequence shown here is derived from an EMBL/GenBank/DDBJ whole genome shotgun (WGS) entry which is preliminary data.</text>
</comment>
<evidence type="ECO:0000313" key="2">
    <source>
        <dbReference type="EMBL" id="MBU3844497.1"/>
    </source>
</evidence>
<dbReference type="Proteomes" id="UP000733611">
    <property type="component" value="Unassembled WGS sequence"/>
</dbReference>
<evidence type="ECO:0000256" key="1">
    <source>
        <dbReference type="SAM" id="MobiDB-lite"/>
    </source>
</evidence>
<evidence type="ECO:0008006" key="4">
    <source>
        <dbReference type="Google" id="ProtNLM"/>
    </source>
</evidence>
<evidence type="ECO:0000313" key="3">
    <source>
        <dbReference type="Proteomes" id="UP000733611"/>
    </source>
</evidence>
<accession>A0A948WZF4</accession>
<feature type="compositionally biased region" description="Low complexity" evidence="1">
    <location>
        <begin position="430"/>
        <end position="444"/>
    </location>
</feature>
<name>A0A948WZF4_9GAMM</name>